<dbReference type="InParanoid" id="A0A1C7NF74"/>
<dbReference type="FunCoup" id="A0A1C7NF74">
    <property type="interactions" value="452"/>
</dbReference>
<dbReference type="GO" id="GO:0004792">
    <property type="term" value="F:thiosulfate-cyanide sulfurtransferase activity"/>
    <property type="evidence" value="ECO:0007669"/>
    <property type="project" value="TreeGrafter"/>
</dbReference>
<dbReference type="PANTHER" id="PTHR44086">
    <property type="entry name" value="THIOSULFATE SULFURTRANSFERASE RDL2, MITOCHONDRIAL-RELATED"/>
    <property type="match status" value="1"/>
</dbReference>
<organism evidence="2 3">
    <name type="scientific">Choanephora cucurbitarum</name>
    <dbReference type="NCBI Taxonomy" id="101091"/>
    <lineage>
        <taxon>Eukaryota</taxon>
        <taxon>Fungi</taxon>
        <taxon>Fungi incertae sedis</taxon>
        <taxon>Mucoromycota</taxon>
        <taxon>Mucoromycotina</taxon>
        <taxon>Mucoromycetes</taxon>
        <taxon>Mucorales</taxon>
        <taxon>Mucorineae</taxon>
        <taxon>Choanephoraceae</taxon>
        <taxon>Choanephoroideae</taxon>
        <taxon>Choanephora</taxon>
    </lineage>
</organism>
<evidence type="ECO:0000313" key="2">
    <source>
        <dbReference type="EMBL" id="OBZ87737.1"/>
    </source>
</evidence>
<reference evidence="2 3" key="1">
    <citation type="submission" date="2016-03" db="EMBL/GenBank/DDBJ databases">
        <title>Choanephora cucurbitarum.</title>
        <authorList>
            <person name="Min B."/>
            <person name="Park H."/>
            <person name="Park J.-H."/>
            <person name="Shin H.-D."/>
            <person name="Choi I.-G."/>
        </authorList>
    </citation>
    <scope>NUCLEOTIDE SEQUENCE [LARGE SCALE GENOMIC DNA]</scope>
    <source>
        <strain evidence="2 3">KUS-F28377</strain>
    </source>
</reference>
<dbReference type="PROSITE" id="PS50206">
    <property type="entry name" value="RHODANESE_3"/>
    <property type="match status" value="1"/>
</dbReference>
<dbReference type="SUPFAM" id="SSF52821">
    <property type="entry name" value="Rhodanese/Cell cycle control phosphatase"/>
    <property type="match status" value="1"/>
</dbReference>
<keyword evidence="3" id="KW-1185">Reference proteome</keyword>
<gene>
    <name evidence="2" type="ORF">A0J61_04212</name>
</gene>
<feature type="domain" description="Rhodanese" evidence="1">
    <location>
        <begin position="63"/>
        <end position="160"/>
    </location>
</feature>
<comment type="caution">
    <text evidence="2">The sequence shown here is derived from an EMBL/GenBank/DDBJ whole genome shotgun (WGS) entry which is preliminary data.</text>
</comment>
<evidence type="ECO:0000259" key="1">
    <source>
        <dbReference type="PROSITE" id="PS50206"/>
    </source>
</evidence>
<protein>
    <submittedName>
        <fullName evidence="2">Putative thiosulfate sulfurtransferase, mitochondrial</fullName>
    </submittedName>
</protein>
<dbReference type="GO" id="GO:0005739">
    <property type="term" value="C:mitochondrion"/>
    <property type="evidence" value="ECO:0007669"/>
    <property type="project" value="TreeGrafter"/>
</dbReference>
<dbReference type="SMART" id="SM00450">
    <property type="entry name" value="RHOD"/>
    <property type="match status" value="1"/>
</dbReference>
<keyword evidence="2" id="KW-0808">Transferase</keyword>
<dbReference type="InterPro" id="IPR001763">
    <property type="entry name" value="Rhodanese-like_dom"/>
</dbReference>
<dbReference type="PANTHER" id="PTHR44086:SF10">
    <property type="entry name" value="THIOSULFATE SULFURTRANSFERASE_RHODANESE-LIKE DOMAIN-CONTAINING PROTEIN 3"/>
    <property type="match status" value="1"/>
</dbReference>
<evidence type="ECO:0000313" key="3">
    <source>
        <dbReference type="Proteomes" id="UP000093000"/>
    </source>
</evidence>
<dbReference type="STRING" id="101091.A0A1C7NF74"/>
<dbReference type="AlphaFoldDB" id="A0A1C7NF74"/>
<accession>A0A1C7NF74</accession>
<sequence>MASCRITRLLLSQMTRIQTVKVTPTYHATRLWTRPSFSSQRSYNTQAMPFKVIGFNDIQQLTQESTKHLIDVREPKEVAGGLIPNAKNIPLSQFTTAWNLSEEDFKQQFGFDKPQKDASITLYCLAGVRSTKAALYLSELGYDNLQNYVGSWADYSEKTKKQ</sequence>
<dbReference type="Proteomes" id="UP000093000">
    <property type="component" value="Unassembled WGS sequence"/>
</dbReference>
<dbReference type="EMBL" id="LUGH01000200">
    <property type="protein sequence ID" value="OBZ87737.1"/>
    <property type="molecule type" value="Genomic_DNA"/>
</dbReference>
<name>A0A1C7NF74_9FUNG</name>
<dbReference type="OrthoDB" id="566238at2759"/>
<dbReference type="InterPro" id="IPR036873">
    <property type="entry name" value="Rhodanese-like_dom_sf"/>
</dbReference>
<dbReference type="Pfam" id="PF00581">
    <property type="entry name" value="Rhodanese"/>
    <property type="match status" value="1"/>
</dbReference>
<proteinExistence type="predicted"/>
<dbReference type="Gene3D" id="3.40.250.10">
    <property type="entry name" value="Rhodanese-like domain"/>
    <property type="match status" value="1"/>
</dbReference>